<dbReference type="Pfam" id="PF05691">
    <property type="entry name" value="Raffinose_syn"/>
    <property type="match status" value="2"/>
</dbReference>
<dbReference type="GO" id="GO:0047274">
    <property type="term" value="F:galactinol-sucrose galactosyltransferase activity"/>
    <property type="evidence" value="ECO:0007669"/>
    <property type="project" value="UniProtKB-EC"/>
</dbReference>
<name>A0A371F8P1_MUCPR</name>
<dbReference type="EC" id="2.4.1.82" evidence="2"/>
<comment type="caution">
    <text evidence="5">The sequence shown here is derived from an EMBL/GenBank/DDBJ whole genome shotgun (WGS) entry which is preliminary data.</text>
</comment>
<keyword evidence="6" id="KW-1185">Reference proteome</keyword>
<evidence type="ECO:0000256" key="3">
    <source>
        <dbReference type="ARBA" id="ARBA00023277"/>
    </source>
</evidence>
<accession>A0A371F8P1</accession>
<dbReference type="AlphaFoldDB" id="A0A371F8P1"/>
<dbReference type="SUPFAM" id="SSF51445">
    <property type="entry name" value="(Trans)glycosidases"/>
    <property type="match status" value="1"/>
</dbReference>
<dbReference type="STRING" id="157652.A0A371F8P1"/>
<evidence type="ECO:0000313" key="6">
    <source>
        <dbReference type="Proteomes" id="UP000257109"/>
    </source>
</evidence>
<proteinExistence type="inferred from homology"/>
<protein>
    <recommendedName>
        <fullName evidence="2">galactinol--sucrose galactosyltransferase</fullName>
        <ecNumber evidence="2">2.4.1.82</ecNumber>
    </recommendedName>
</protein>
<reference evidence="5" key="1">
    <citation type="submission" date="2018-05" db="EMBL/GenBank/DDBJ databases">
        <title>Draft genome of Mucuna pruriens seed.</title>
        <authorList>
            <person name="Nnadi N.E."/>
            <person name="Vos R."/>
            <person name="Hasami M.H."/>
            <person name="Devisetty U.K."/>
            <person name="Aguiy J.C."/>
        </authorList>
    </citation>
    <scope>NUCLEOTIDE SEQUENCE [LARGE SCALE GENOMIC DNA]</scope>
    <source>
        <strain evidence="5">JCA_2017</strain>
    </source>
</reference>
<keyword evidence="5" id="KW-0328">Glycosyltransferase</keyword>
<keyword evidence="5" id="KW-0808">Transferase</keyword>
<dbReference type="OrthoDB" id="4664297at2759"/>
<keyword evidence="3" id="KW-0119">Carbohydrate metabolism</keyword>
<feature type="non-terminal residue" evidence="5">
    <location>
        <position position="1"/>
    </location>
</feature>
<dbReference type="Gene3D" id="3.20.20.70">
    <property type="entry name" value="Aldolase class I"/>
    <property type="match status" value="1"/>
</dbReference>
<dbReference type="Proteomes" id="UP000257109">
    <property type="component" value="Unassembled WGS sequence"/>
</dbReference>
<sequence length="783" mass="86854">MTITAAPTVKDGCLTARGKVVLTQVPGNVVVSPVGTVSAFLGATSTTSSSRHVFNLGILQGYKLLSLFRMKIWWMIPRLGRSASDVPMETQLLLLEAREESALEDDFSSDSKEPTTDNTCYILFLPVLDGEFRATLQGTQLNELQFCIESGDANIQTSQSLEAVFVNSGDNPFELIKDSIKILEKHKGTFCHLENKGIPAHLDWFGWCTWDAFYTEVSPQGIREGLQSFSNGGCSPKFIIIDDGWQDTIPFHKEDEPMIEGTQFATRLVDIKENKKFTNAGSNNSCNNLHHFVDSIKQNMNVKYVYMWHALAGYWGGVLPSSDAMKKYNPKLVYPIQSPGTTGNLRDIAMDSLEKYGVGIIDPQNLYDFYNDYHSYLVSCGVDGVKVDAQNLIETLGSGYGGRVSLTKRYQEALEKSVTRNFKDNNIICCMCHNSDSIYSSMKSAAARASEDFMPREPTFQTLHIASVAFNSLLLGEIFVPDWDMFHVIFLSHYLSKCFMYEHVSELLDMILFQSKHETAEFHAAARAIGGCAVYVSDKPGNHDFKILKKLVLSDGSVLRARYAGRPTRDCLFEDPLMDGKSLLKIWNLNILTGVVGVFNCQGAGSWPLKSLEAAPLHITISGKVRPLDVEFLEEVAGENWNGDCVVYAFNAGLLSKVSIKGKLEVSLETLQCEIYTVSPIRVFGHDVQFAPIGLLDMYNSGGAVEALDCTMDVAQCIIKIKGRGCGHFGSYSNVRPKRCMVDMKEEEFSYNPEDGLLTIKLGGEGSSRDIEFVYCDGSVKSK</sequence>
<comment type="similarity">
    <text evidence="1">Belongs to the glycosyl hydrolases 36 family.</text>
</comment>
<dbReference type="PANTHER" id="PTHR31268">
    <property type="match status" value="1"/>
</dbReference>
<evidence type="ECO:0000256" key="4">
    <source>
        <dbReference type="ARBA" id="ARBA00049426"/>
    </source>
</evidence>
<dbReference type="PANTHER" id="PTHR31268:SF10">
    <property type="entry name" value="GALACTINOL--SUCROSE GALACTOSYLTRANSFERASE"/>
    <property type="match status" value="1"/>
</dbReference>
<evidence type="ECO:0000313" key="5">
    <source>
        <dbReference type="EMBL" id="RDX74638.1"/>
    </source>
</evidence>
<organism evidence="5 6">
    <name type="scientific">Mucuna pruriens</name>
    <name type="common">Velvet bean</name>
    <name type="synonym">Dolichos pruriens</name>
    <dbReference type="NCBI Taxonomy" id="157652"/>
    <lineage>
        <taxon>Eukaryota</taxon>
        <taxon>Viridiplantae</taxon>
        <taxon>Streptophyta</taxon>
        <taxon>Embryophyta</taxon>
        <taxon>Tracheophyta</taxon>
        <taxon>Spermatophyta</taxon>
        <taxon>Magnoliopsida</taxon>
        <taxon>eudicotyledons</taxon>
        <taxon>Gunneridae</taxon>
        <taxon>Pentapetalae</taxon>
        <taxon>rosids</taxon>
        <taxon>fabids</taxon>
        <taxon>Fabales</taxon>
        <taxon>Fabaceae</taxon>
        <taxon>Papilionoideae</taxon>
        <taxon>50 kb inversion clade</taxon>
        <taxon>NPAAA clade</taxon>
        <taxon>indigoferoid/millettioid clade</taxon>
        <taxon>Phaseoleae</taxon>
        <taxon>Mucuna</taxon>
    </lineage>
</organism>
<evidence type="ECO:0000256" key="2">
    <source>
        <dbReference type="ARBA" id="ARBA00012708"/>
    </source>
</evidence>
<dbReference type="InterPro" id="IPR017853">
    <property type="entry name" value="GH"/>
</dbReference>
<dbReference type="InterPro" id="IPR013785">
    <property type="entry name" value="Aldolase_TIM"/>
</dbReference>
<comment type="catalytic activity">
    <reaction evidence="4">
        <text>alpha-D-galactosyl-(1-&gt;3)-1D-myo-inositol + sucrose = raffinose + myo-inositol</text>
        <dbReference type="Rhea" id="RHEA:20161"/>
        <dbReference type="ChEBI" id="CHEBI:16634"/>
        <dbReference type="ChEBI" id="CHEBI:17268"/>
        <dbReference type="ChEBI" id="CHEBI:17505"/>
        <dbReference type="ChEBI" id="CHEBI:17992"/>
        <dbReference type="EC" id="2.4.1.82"/>
    </reaction>
</comment>
<gene>
    <name evidence="5" type="primary">RFS2</name>
    <name evidence="5" type="ORF">CR513_45592</name>
</gene>
<evidence type="ECO:0000256" key="1">
    <source>
        <dbReference type="ARBA" id="ARBA00007240"/>
    </source>
</evidence>
<dbReference type="EMBL" id="QJKJ01010111">
    <property type="protein sequence ID" value="RDX74638.1"/>
    <property type="molecule type" value="Genomic_DNA"/>
</dbReference>
<dbReference type="InterPro" id="IPR008811">
    <property type="entry name" value="Glycosyl_hydrolases_36"/>
</dbReference>